<organism evidence="7 8">
    <name type="scientific">Lingula anatina</name>
    <name type="common">Brachiopod</name>
    <name type="synonym">Lingula unguis</name>
    <dbReference type="NCBI Taxonomy" id="7574"/>
    <lineage>
        <taxon>Eukaryota</taxon>
        <taxon>Metazoa</taxon>
        <taxon>Spiralia</taxon>
        <taxon>Lophotrochozoa</taxon>
        <taxon>Brachiopoda</taxon>
        <taxon>Linguliformea</taxon>
        <taxon>Lingulata</taxon>
        <taxon>Lingulida</taxon>
        <taxon>Linguloidea</taxon>
        <taxon>Lingulidae</taxon>
        <taxon>Lingula</taxon>
    </lineage>
</organism>
<gene>
    <name evidence="8" type="primary">LOC106164868</name>
</gene>
<evidence type="ECO:0000256" key="5">
    <source>
        <dbReference type="SAM" id="SignalP"/>
    </source>
</evidence>
<feature type="region of interest" description="Disordered" evidence="4">
    <location>
        <begin position="678"/>
        <end position="759"/>
    </location>
</feature>
<feature type="compositionally biased region" description="Basic and acidic residues" evidence="4">
    <location>
        <begin position="188"/>
        <end position="200"/>
    </location>
</feature>
<feature type="domain" description="NTR" evidence="6">
    <location>
        <begin position="1226"/>
        <end position="1354"/>
    </location>
</feature>
<dbReference type="InParanoid" id="A0A1S3IJD6"/>
<dbReference type="InterPro" id="IPR001134">
    <property type="entry name" value="Netrin_domain"/>
</dbReference>
<dbReference type="GO" id="GO:0008191">
    <property type="term" value="F:metalloendopeptidase inhibitor activity"/>
    <property type="evidence" value="ECO:0007669"/>
    <property type="project" value="InterPro"/>
</dbReference>
<feature type="compositionally biased region" description="Basic and acidic residues" evidence="4">
    <location>
        <begin position="1370"/>
        <end position="1380"/>
    </location>
</feature>
<feature type="compositionally biased region" description="Basic and acidic residues" evidence="4">
    <location>
        <begin position="1410"/>
        <end position="1422"/>
    </location>
</feature>
<dbReference type="Pfam" id="PF00965">
    <property type="entry name" value="TIMP"/>
    <property type="match status" value="7"/>
</dbReference>
<keyword evidence="5" id="KW-0732">Signal</keyword>
<feature type="domain" description="NTR" evidence="6">
    <location>
        <begin position="1011"/>
        <end position="1139"/>
    </location>
</feature>
<evidence type="ECO:0000313" key="8">
    <source>
        <dbReference type="RefSeq" id="XP_013398355.1"/>
    </source>
</evidence>
<feature type="region of interest" description="Disordered" evidence="4">
    <location>
        <begin position="180"/>
        <end position="245"/>
    </location>
</feature>
<dbReference type="Gene3D" id="2.40.50.120">
    <property type="match status" value="7"/>
</dbReference>
<feature type="compositionally biased region" description="Basic and acidic residues" evidence="4">
    <location>
        <begin position="723"/>
        <end position="735"/>
    </location>
</feature>
<feature type="region of interest" description="Disordered" evidence="4">
    <location>
        <begin position="438"/>
        <end position="462"/>
    </location>
</feature>
<keyword evidence="2" id="KW-0964">Secreted</keyword>
<sequence length="1676" mass="188327">MRWDAGLGVLLLMLAGVLLLRCAEATYYDRRRTSYGNWFQKLKHGCVCRRPDTRESFDCLGHNHFVIKAKVMKSAESRDVIKPSVSYRPAAKYPVHIQHIFKDVSGSLEKGDNYVTANRSSFVCDTYLITGEEYLLKGKYVRGELRLGNMCEYGGQWDSIPRSRTNYLMSRGTCSLADRLQLPPGGELKSKNETKLDSHKKVPNSANKMKPKNELKLDSSKKSPSLASELKSKNERKLEPPKKAPSLLSEFKSKNVTKLVSSEIVPKKTLGYIRFEKLKHGCVCRRPDTRKSFDCLGNNHFVIKAKVMKSAESRDVIQPSVSYRPAAKYPVHIQHIFKDVSGSLEKGDNYVTANRSSFVCDTYLITREEYLLKGKYVGGELRLGNMCEYGGQWDKIPRSRTIYLMSRGTCSLADRLQLPSGGQFKSKNETKLELPQEVPSSASKLKAKHETKLVTPKKAPSSLSKMKFKNERKLEPRDKYPSLVSELKSKNETKLVSSEIAPSLTKELKLKNGTKLEPPKMTPKKTLGDVRFEKLKHGCVCRRPDTRESFDCLGHNHFVIKAKVMKSAESRDVIQPSVSYRPAAKYAVHIQHIFKDVSGSLKTGDNYVMANRSSFVCDSYLITGEEYLLKGKYVHGELRLGNMCEYGGQWDKIPRSRTNYLMSRGSCSLADKLQLPSGGQFKSKNERKSESPKIAQSSAKELKLKNEVKLDSPKKAPSSASELKSKNETKLEPPKKAPSLASELKSKNETKLVSSKKAHKETLGEKGFEKLKHGCVCRRPDTRESFDCLGDNHFVIKAKVMKSAESRDVIQPSVSYRPAAKYPVHIEHIFKDVSGSLETGDNYVMANRSSFVCDTYLITGEEYLLKGKYVRGELRLGNMCEYGGQWDKIPRTRTNYLMSRGTCSIADRLQLPSGSQFKSKNERKLESPKIAQSSAKELKLKNEVKLDSPKKAPSSASELKSKNETKLEPHKKVLSLASKLKSKNETKLVSSKKAHKETLGEKGFEKLKHGCVCRRPDTRESFDCLGDNHFVIKAKVMKSAKSRDVIQPSVSYRPAAIYVVHIQHIFKDVSGSLEKGDDYVTANRSSFVCDTYLITGEEYLLKGKYVRGELRLGNMCEYGGQWDKIPRSRTNYLMSRGTCSIADRLQLPSGGEFYSKKETKLGSFKKAPSLTSELKPKNARKLEPAKKASSLVSGFVSKNKTKVTSSKMAPNKTLGEKGFEKLKHGCVCRLPDTKESFDCLGDNHFVIKAKVMKSAESRDVIQPSVSYRPAAIYPVHIQHIFKDVSGSLEAGDNHVTANRSSFVCDTYLITGRDYLLKGKYVRGELRLGNMCEYGGQWDRIPRSRTNYLMSRGSCSLADRLQLPSGGQFKSKKETKLDSPKKVSSSASELKSKNETKLVSPKKAPSSASELKSKNERNLEPPKKVPSLLGEFKSKNESKLVSSNMAPKKTSGDIRFQKLIHGCVCRRPDTRESFDCLGDSHFVIKANVMKSAESRDVIQPSVSYRPSAKYPVHIQHIFKDVSGSLKKGDNYVTANRSSFDCDTYLITGEEYLLKGKYVRGELRLGNMCEYGGQWDRIPRSRTNYLMSRGSCSLADRLQLPSSGKFLSKNETQLTIPKLAPSLVSQFKTKNKTKLVSPIIAQSLVTKFKLKNKVKWEPTKNMPSFATKRKVQPLIWGR</sequence>
<reference evidence="8" key="1">
    <citation type="submission" date="2025-08" db="UniProtKB">
        <authorList>
            <consortium name="RefSeq"/>
        </authorList>
    </citation>
    <scope>IDENTIFICATION</scope>
    <source>
        <tissue evidence="8">Gonads</tissue>
    </source>
</reference>
<dbReference type="RefSeq" id="XP_013398355.1">
    <property type="nucleotide sequence ID" value="XM_013542901.2"/>
</dbReference>
<dbReference type="Proteomes" id="UP000085678">
    <property type="component" value="Unplaced"/>
</dbReference>
<feature type="region of interest" description="Disordered" evidence="4">
    <location>
        <begin position="941"/>
        <end position="971"/>
    </location>
</feature>
<accession>A0A1S3IJD6</accession>
<evidence type="ECO:0000313" key="7">
    <source>
        <dbReference type="Proteomes" id="UP000085678"/>
    </source>
</evidence>
<evidence type="ECO:0000256" key="4">
    <source>
        <dbReference type="SAM" id="MobiDB-lite"/>
    </source>
</evidence>
<dbReference type="GO" id="GO:0005576">
    <property type="term" value="C:extracellular region"/>
    <property type="evidence" value="ECO:0007669"/>
    <property type="project" value="UniProtKB-SubCell"/>
</dbReference>
<comment type="subcellular location">
    <subcellularLocation>
        <location evidence="1">Secreted</location>
    </subcellularLocation>
</comment>
<feature type="domain" description="NTR" evidence="6">
    <location>
        <begin position="1462"/>
        <end position="1590"/>
    </location>
</feature>
<dbReference type="InterPro" id="IPR001820">
    <property type="entry name" value="TIMP"/>
</dbReference>
<keyword evidence="3" id="KW-1015">Disulfide bond</keyword>
<protein>
    <submittedName>
        <fullName evidence="8">Uncharacterized protein LOC106164868 isoform X1</fullName>
    </submittedName>
</protein>
<dbReference type="InterPro" id="IPR008993">
    <property type="entry name" value="TIMP-like_OB-fold"/>
</dbReference>
<feature type="compositionally biased region" description="Basic and acidic residues" evidence="4">
    <location>
        <begin position="959"/>
        <end position="971"/>
    </location>
</feature>
<feature type="domain" description="NTR" evidence="6">
    <location>
        <begin position="282"/>
        <end position="410"/>
    </location>
</feature>
<feature type="domain" description="NTR" evidence="6">
    <location>
        <begin position="46"/>
        <end position="174"/>
    </location>
</feature>
<feature type="compositionally biased region" description="Basic and acidic residues" evidence="4">
    <location>
        <begin position="211"/>
        <end position="221"/>
    </location>
</feature>
<evidence type="ECO:0000259" key="6">
    <source>
        <dbReference type="PROSITE" id="PS50189"/>
    </source>
</evidence>
<evidence type="ECO:0000256" key="1">
    <source>
        <dbReference type="ARBA" id="ARBA00004613"/>
    </source>
</evidence>
<feature type="region of interest" description="Disordered" evidence="4">
    <location>
        <begin position="1365"/>
        <end position="1427"/>
    </location>
</feature>
<feature type="chain" id="PRO_5010366752" evidence="5">
    <location>
        <begin position="26"/>
        <end position="1676"/>
    </location>
</feature>
<dbReference type="SUPFAM" id="SSF50242">
    <property type="entry name" value="TIMP-like"/>
    <property type="match status" value="7"/>
</dbReference>
<proteinExistence type="predicted"/>
<feature type="compositionally biased region" description="Basic and acidic residues" evidence="4">
    <location>
        <begin position="230"/>
        <end position="242"/>
    </location>
</feature>
<dbReference type="KEGG" id="lak:106164868"/>
<dbReference type="GeneID" id="106164868"/>
<feature type="domain" description="NTR" evidence="6">
    <location>
        <begin position="539"/>
        <end position="667"/>
    </location>
</feature>
<feature type="compositionally biased region" description="Basic and acidic residues" evidence="4">
    <location>
        <begin position="700"/>
        <end position="714"/>
    </location>
</feature>
<dbReference type="PROSITE" id="PS50189">
    <property type="entry name" value="NTR"/>
    <property type="match status" value="7"/>
</dbReference>
<name>A0A1S3IJD6_LINAN</name>
<evidence type="ECO:0000256" key="3">
    <source>
        <dbReference type="ARBA" id="ARBA00023157"/>
    </source>
</evidence>
<feature type="domain" description="NTR" evidence="6">
    <location>
        <begin position="775"/>
        <end position="903"/>
    </location>
</feature>
<evidence type="ECO:0000256" key="2">
    <source>
        <dbReference type="ARBA" id="ARBA00022525"/>
    </source>
</evidence>
<feature type="signal peptide" evidence="5">
    <location>
        <begin position="1"/>
        <end position="25"/>
    </location>
</feature>
<feature type="compositionally biased region" description="Basic and acidic residues" evidence="4">
    <location>
        <begin position="941"/>
        <end position="950"/>
    </location>
</feature>
<keyword evidence="7" id="KW-1185">Reference proteome</keyword>